<keyword evidence="2" id="KW-1185">Reference proteome</keyword>
<evidence type="ECO:0000313" key="2">
    <source>
        <dbReference type="Proteomes" id="UP001153332"/>
    </source>
</evidence>
<evidence type="ECO:0000313" key="1">
    <source>
        <dbReference type="EMBL" id="KAJ8133391.1"/>
    </source>
</evidence>
<comment type="caution">
    <text evidence="1">The sequence shown here is derived from an EMBL/GenBank/DDBJ whole genome shotgun (WGS) entry which is preliminary data.</text>
</comment>
<protein>
    <submittedName>
        <fullName evidence="1">Uncharacterized protein</fullName>
    </submittedName>
</protein>
<gene>
    <name evidence="1" type="ORF">O1611_g239</name>
</gene>
<proteinExistence type="predicted"/>
<name>A0ACC2K107_9PEZI</name>
<sequence length="358" mass="40100">MLPGECKVEGDGDLYGLGVRLGSYLQWLALLLACHLAPANVPNAWLALNAFQFGVFVTISWRVATHDNSSPLYNIDLFIALWFGTGGNVTSQIGALLTASNQARRPTIAIYFSTTTSLGFSAMSLWFWFVGIDTLDQPICRPIVFFFFKVYLHGWFITFNRVITAVGLAATALNAIYVCWDGVVQLRHRRLAEQLRWLLVSDEATFTFPIGRILQPPKKPPSRIAIGVGQTIAWVFFVLAIELSITWSHIVGVNSIASTGQIIPLVIGLILLLQNLQNFFLLENWRADDEEAPKAIYAVEGVEQDSRAQPWRKYLDAEQKEGNTKQSSWKPDVDKPWEKPWIEWRSELAGNDPATQGS</sequence>
<accession>A0ACC2K107</accession>
<dbReference type="Proteomes" id="UP001153332">
    <property type="component" value="Unassembled WGS sequence"/>
</dbReference>
<organism evidence="1 2">
    <name type="scientific">Lasiodiplodia mahajangana</name>
    <dbReference type="NCBI Taxonomy" id="1108764"/>
    <lineage>
        <taxon>Eukaryota</taxon>
        <taxon>Fungi</taxon>
        <taxon>Dikarya</taxon>
        <taxon>Ascomycota</taxon>
        <taxon>Pezizomycotina</taxon>
        <taxon>Dothideomycetes</taxon>
        <taxon>Dothideomycetes incertae sedis</taxon>
        <taxon>Botryosphaeriales</taxon>
        <taxon>Botryosphaeriaceae</taxon>
        <taxon>Lasiodiplodia</taxon>
    </lineage>
</organism>
<reference evidence="1" key="1">
    <citation type="submission" date="2022-12" db="EMBL/GenBank/DDBJ databases">
        <title>Genome Sequence of Lasiodiplodia mahajangana.</title>
        <authorList>
            <person name="Buettner E."/>
        </authorList>
    </citation>
    <scope>NUCLEOTIDE SEQUENCE</scope>
    <source>
        <strain evidence="1">VT137</strain>
    </source>
</reference>
<dbReference type="EMBL" id="JAPUUL010000017">
    <property type="protein sequence ID" value="KAJ8133391.1"/>
    <property type="molecule type" value="Genomic_DNA"/>
</dbReference>